<evidence type="ECO:0000313" key="4">
    <source>
        <dbReference type="Proteomes" id="UP000597762"/>
    </source>
</evidence>
<feature type="transmembrane region" description="Helical" evidence="2">
    <location>
        <begin position="12"/>
        <end position="32"/>
    </location>
</feature>
<comment type="caution">
    <text evidence="3">The sequence shown here is derived from an EMBL/GenBank/DDBJ whole genome shotgun (WGS) entry which is preliminary data.</text>
</comment>
<protein>
    <submittedName>
        <fullName evidence="3">Uncharacterized protein</fullName>
    </submittedName>
</protein>
<feature type="transmembrane region" description="Helical" evidence="2">
    <location>
        <begin position="282"/>
        <end position="300"/>
    </location>
</feature>
<keyword evidence="2" id="KW-1133">Transmembrane helix</keyword>
<proteinExistence type="predicted"/>
<dbReference type="OrthoDB" id="6159796at2759"/>
<organism evidence="3 4">
    <name type="scientific">Acanthosepion pharaonis</name>
    <name type="common">Pharaoh cuttlefish</name>
    <name type="synonym">Sepia pharaonis</name>
    <dbReference type="NCBI Taxonomy" id="158019"/>
    <lineage>
        <taxon>Eukaryota</taxon>
        <taxon>Metazoa</taxon>
        <taxon>Spiralia</taxon>
        <taxon>Lophotrochozoa</taxon>
        <taxon>Mollusca</taxon>
        <taxon>Cephalopoda</taxon>
        <taxon>Coleoidea</taxon>
        <taxon>Decapodiformes</taxon>
        <taxon>Sepiida</taxon>
        <taxon>Sepiina</taxon>
        <taxon>Sepiidae</taxon>
        <taxon>Acanthosepion</taxon>
    </lineage>
</organism>
<feature type="compositionally biased region" description="Basic and acidic residues" evidence="1">
    <location>
        <begin position="486"/>
        <end position="502"/>
    </location>
</feature>
<gene>
    <name evidence="3" type="ORF">SPHA_53451</name>
</gene>
<name>A0A812DBZ5_ACAPH</name>
<feature type="transmembrane region" description="Helical" evidence="2">
    <location>
        <begin position="111"/>
        <end position="129"/>
    </location>
</feature>
<keyword evidence="2" id="KW-0812">Transmembrane</keyword>
<dbReference type="Proteomes" id="UP000597762">
    <property type="component" value="Unassembled WGS sequence"/>
</dbReference>
<evidence type="ECO:0000313" key="3">
    <source>
        <dbReference type="EMBL" id="CAE1299812.1"/>
    </source>
</evidence>
<evidence type="ECO:0000256" key="1">
    <source>
        <dbReference type="SAM" id="MobiDB-lite"/>
    </source>
</evidence>
<evidence type="ECO:0000256" key="2">
    <source>
        <dbReference type="SAM" id="Phobius"/>
    </source>
</evidence>
<accession>A0A812DBZ5</accession>
<reference evidence="3" key="1">
    <citation type="submission" date="2021-01" db="EMBL/GenBank/DDBJ databases">
        <authorList>
            <person name="Li R."/>
            <person name="Bekaert M."/>
        </authorList>
    </citation>
    <scope>NUCLEOTIDE SEQUENCE</scope>
    <source>
        <strain evidence="3">Farmed</strain>
    </source>
</reference>
<dbReference type="EMBL" id="CAHIKZ030003402">
    <property type="protein sequence ID" value="CAE1299812.1"/>
    <property type="molecule type" value="Genomic_DNA"/>
</dbReference>
<keyword evidence="2" id="KW-0472">Membrane</keyword>
<dbReference type="AlphaFoldDB" id="A0A812DBZ5"/>
<feature type="region of interest" description="Disordered" evidence="1">
    <location>
        <begin position="477"/>
        <end position="502"/>
    </location>
</feature>
<feature type="transmembrane region" description="Helical" evidence="2">
    <location>
        <begin position="253"/>
        <end position="276"/>
    </location>
</feature>
<keyword evidence="4" id="KW-1185">Reference proteome</keyword>
<feature type="transmembrane region" description="Helical" evidence="2">
    <location>
        <begin position="136"/>
        <end position="155"/>
    </location>
</feature>
<sequence length="502" mass="57711">MFIFCFLSPFHFVLLGKMQLLLFLLFSTYPLSQPSVNLLFLLFSTYPLSQPSVNLLFLLFSTYPLSQPSVNLLFHLFSTYPLSLSLHLSAFSESAFPSLSTYPLSQPSVNLLFHLLFSSLHLFLLFSAFSQPSVNLLFLLFSLSLSLHESAFPSLLYLTSLSQPSVNLLFFLFSTYPLSQPSVNLFFLLFSTYPLFQPSVNLLFLLFSTYPLSQPSVNLLFLLFSTYPLSQPSVNLLFLLFSTYPLSQPSVNLFFLPCLCFLPWIWTVELSFFISVEQTQTLLYLNSFLLLYSLFLHVNIHLQKHHHDDLCYHILPELTPEEMSEAEKQRSQENLDKDTHCYLAWKMDWKFREILNKKTPNYLQHLKTLPSYDATDSIYQRTKWSHCSMHPPQIHNFFKKLKGVAENPDCKSDGISDTDSIRTEDFESRFTELLVPAPSIGSESQETIVADVGDGAETDDHNDITITKEELLKSMSIEKPPAASIEHSDLHKWLTPDSEKQR</sequence>